<accession>A0AAW0HG04</accession>
<feature type="region of interest" description="Disordered" evidence="1">
    <location>
        <begin position="133"/>
        <end position="157"/>
    </location>
</feature>
<feature type="compositionally biased region" description="Basic and acidic residues" evidence="1">
    <location>
        <begin position="15"/>
        <end position="31"/>
    </location>
</feature>
<feature type="region of interest" description="Disordered" evidence="1">
    <location>
        <begin position="1"/>
        <end position="56"/>
    </location>
</feature>
<dbReference type="EMBL" id="JBBHLL010000550">
    <property type="protein sequence ID" value="KAK7800430.1"/>
    <property type="molecule type" value="Genomic_DNA"/>
</dbReference>
<evidence type="ECO:0000313" key="3">
    <source>
        <dbReference type="Proteomes" id="UP001488838"/>
    </source>
</evidence>
<dbReference type="Proteomes" id="UP001488838">
    <property type="component" value="Unassembled WGS sequence"/>
</dbReference>
<dbReference type="AlphaFoldDB" id="A0AAW0HG04"/>
<comment type="caution">
    <text evidence="2">The sequence shown here is derived from an EMBL/GenBank/DDBJ whole genome shotgun (WGS) entry which is preliminary data.</text>
</comment>
<protein>
    <recommendedName>
        <fullName evidence="4">Prolactin receptor</fullName>
    </recommendedName>
</protein>
<organism evidence="2 3">
    <name type="scientific">Myodes glareolus</name>
    <name type="common">Bank vole</name>
    <name type="synonym">Clethrionomys glareolus</name>
    <dbReference type="NCBI Taxonomy" id="447135"/>
    <lineage>
        <taxon>Eukaryota</taxon>
        <taxon>Metazoa</taxon>
        <taxon>Chordata</taxon>
        <taxon>Craniata</taxon>
        <taxon>Vertebrata</taxon>
        <taxon>Euteleostomi</taxon>
        <taxon>Mammalia</taxon>
        <taxon>Eutheria</taxon>
        <taxon>Euarchontoglires</taxon>
        <taxon>Glires</taxon>
        <taxon>Rodentia</taxon>
        <taxon>Myomorpha</taxon>
        <taxon>Muroidea</taxon>
        <taxon>Cricetidae</taxon>
        <taxon>Arvicolinae</taxon>
        <taxon>Myodes</taxon>
    </lineage>
</organism>
<keyword evidence="3" id="KW-1185">Reference proteome</keyword>
<evidence type="ECO:0000313" key="2">
    <source>
        <dbReference type="EMBL" id="KAK7800430.1"/>
    </source>
</evidence>
<evidence type="ECO:0008006" key="4">
    <source>
        <dbReference type="Google" id="ProtNLM"/>
    </source>
</evidence>
<reference evidence="2 3" key="1">
    <citation type="journal article" date="2023" name="bioRxiv">
        <title>Conserved and derived expression patterns and positive selection on dental genes reveal complex evolutionary context of ever-growing rodent molars.</title>
        <authorList>
            <person name="Calamari Z.T."/>
            <person name="Song A."/>
            <person name="Cohen E."/>
            <person name="Akter M."/>
            <person name="Roy R.D."/>
            <person name="Hallikas O."/>
            <person name="Christensen M.M."/>
            <person name="Li P."/>
            <person name="Marangoni P."/>
            <person name="Jernvall J."/>
            <person name="Klein O.D."/>
        </authorList>
    </citation>
    <scope>NUCLEOTIDE SEQUENCE [LARGE SCALE GENOMIC DNA]</scope>
    <source>
        <strain evidence="2">V071</strain>
    </source>
</reference>
<gene>
    <name evidence="2" type="ORF">U0070_015806</name>
</gene>
<sequence>MATRWFLPVKWNPELQRENTRQNQSKDPDRSSDDDEDSNRAQACEGKSTTGLSKDCGDIQAEKNWSQIYQRVRKNCQERAETSQHFPVDGVVIPERTLTAETLLPSSNRVSVVSMGTGNFKQAVAMLPIPEFSYTPRRKTEEPLRRAEGGGNRAKERAEVDFLKQLLPCEASMSPEINAR</sequence>
<evidence type="ECO:0000256" key="1">
    <source>
        <dbReference type="SAM" id="MobiDB-lite"/>
    </source>
</evidence>
<feature type="compositionally biased region" description="Basic and acidic residues" evidence="1">
    <location>
        <begin position="138"/>
        <end position="157"/>
    </location>
</feature>
<proteinExistence type="predicted"/>
<name>A0AAW0HG04_MYOGA</name>